<dbReference type="AlphaFoldDB" id="A0A8S1RSD7"/>
<evidence type="ECO:0000313" key="2">
    <source>
        <dbReference type="Proteomes" id="UP000692954"/>
    </source>
</evidence>
<gene>
    <name evidence="1" type="ORF">PSON_ATCC_30995.1.T2700016</name>
</gene>
<name>A0A8S1RSD7_9CILI</name>
<accession>A0A8S1RSD7</accession>
<protein>
    <submittedName>
        <fullName evidence="1">Uncharacterized protein</fullName>
    </submittedName>
</protein>
<keyword evidence="2" id="KW-1185">Reference proteome</keyword>
<dbReference type="Proteomes" id="UP000692954">
    <property type="component" value="Unassembled WGS sequence"/>
</dbReference>
<dbReference type="EMBL" id="CAJJDN010000270">
    <property type="protein sequence ID" value="CAD8130230.1"/>
    <property type="molecule type" value="Genomic_DNA"/>
</dbReference>
<sequence length="83" mass="9719">MLVRLFKAPLIEDGKEPVNQGVSKCKDLIARNILRHRPQQSYNTELASTVEYKYLICIDIQLEQVMCMIESEKRTLSLENYQM</sequence>
<comment type="caution">
    <text evidence="1">The sequence shown here is derived from an EMBL/GenBank/DDBJ whole genome shotgun (WGS) entry which is preliminary data.</text>
</comment>
<proteinExistence type="predicted"/>
<reference evidence="1" key="1">
    <citation type="submission" date="2021-01" db="EMBL/GenBank/DDBJ databases">
        <authorList>
            <consortium name="Genoscope - CEA"/>
            <person name="William W."/>
        </authorList>
    </citation>
    <scope>NUCLEOTIDE SEQUENCE</scope>
</reference>
<organism evidence="1 2">
    <name type="scientific">Paramecium sonneborni</name>
    <dbReference type="NCBI Taxonomy" id="65129"/>
    <lineage>
        <taxon>Eukaryota</taxon>
        <taxon>Sar</taxon>
        <taxon>Alveolata</taxon>
        <taxon>Ciliophora</taxon>
        <taxon>Intramacronucleata</taxon>
        <taxon>Oligohymenophorea</taxon>
        <taxon>Peniculida</taxon>
        <taxon>Parameciidae</taxon>
        <taxon>Paramecium</taxon>
    </lineage>
</organism>
<evidence type="ECO:0000313" key="1">
    <source>
        <dbReference type="EMBL" id="CAD8130230.1"/>
    </source>
</evidence>